<keyword evidence="4 7" id="KW-0233">DNA recombination</keyword>
<proteinExistence type="inferred from homology"/>
<evidence type="ECO:0000256" key="7">
    <source>
        <dbReference type="HAMAP-Rule" id="MF_00201"/>
    </source>
</evidence>
<evidence type="ECO:0000313" key="10">
    <source>
        <dbReference type="Proteomes" id="UP001168540"/>
    </source>
</evidence>
<dbReference type="InterPro" id="IPR003717">
    <property type="entry name" value="RecO"/>
</dbReference>
<keyword evidence="10" id="KW-1185">Reference proteome</keyword>
<comment type="caution">
    <text evidence="9">The sequence shown here is derived from an EMBL/GenBank/DDBJ whole genome shotgun (WGS) entry which is preliminary data.</text>
</comment>
<protein>
    <recommendedName>
        <fullName evidence="2 7">DNA repair protein RecO</fullName>
    </recommendedName>
    <alternativeName>
        <fullName evidence="6 7">Recombination protein O</fullName>
    </alternativeName>
</protein>
<feature type="domain" description="DNA replication/recombination mediator RecO N-terminal" evidence="8">
    <location>
        <begin position="9"/>
        <end position="80"/>
    </location>
</feature>
<organism evidence="9 10">
    <name type="scientific">Crenobacter oryzisoli</name>
    <dbReference type="NCBI Taxonomy" id="3056844"/>
    <lineage>
        <taxon>Bacteria</taxon>
        <taxon>Pseudomonadati</taxon>
        <taxon>Pseudomonadota</taxon>
        <taxon>Betaproteobacteria</taxon>
        <taxon>Neisseriales</taxon>
        <taxon>Neisseriaceae</taxon>
        <taxon>Crenobacter</taxon>
    </lineage>
</organism>
<keyword evidence="5 7" id="KW-0234">DNA repair</keyword>
<name>A0ABT7XSX8_9NEIS</name>
<dbReference type="InterPro" id="IPR037278">
    <property type="entry name" value="ARFGAP/RecO"/>
</dbReference>
<dbReference type="HAMAP" id="MF_00201">
    <property type="entry name" value="RecO"/>
    <property type="match status" value="1"/>
</dbReference>
<accession>A0ABT7XSX8</accession>
<dbReference type="InterPro" id="IPR042242">
    <property type="entry name" value="RecO_C"/>
</dbReference>
<evidence type="ECO:0000313" key="9">
    <source>
        <dbReference type="EMBL" id="MDN0076905.1"/>
    </source>
</evidence>
<dbReference type="Gene3D" id="2.40.50.140">
    <property type="entry name" value="Nucleic acid-binding proteins"/>
    <property type="match status" value="1"/>
</dbReference>
<comment type="similarity">
    <text evidence="1 7">Belongs to the RecO family.</text>
</comment>
<evidence type="ECO:0000256" key="1">
    <source>
        <dbReference type="ARBA" id="ARBA00007452"/>
    </source>
</evidence>
<evidence type="ECO:0000256" key="3">
    <source>
        <dbReference type="ARBA" id="ARBA00022763"/>
    </source>
</evidence>
<evidence type="ECO:0000256" key="4">
    <source>
        <dbReference type="ARBA" id="ARBA00023172"/>
    </source>
</evidence>
<dbReference type="Proteomes" id="UP001168540">
    <property type="component" value="Unassembled WGS sequence"/>
</dbReference>
<dbReference type="Gene3D" id="1.20.1440.120">
    <property type="entry name" value="Recombination protein O, C-terminal domain"/>
    <property type="match status" value="1"/>
</dbReference>
<comment type="function">
    <text evidence="7">Involved in DNA repair and RecF pathway recombination.</text>
</comment>
<dbReference type="PANTHER" id="PTHR33991:SF1">
    <property type="entry name" value="DNA REPAIR PROTEIN RECO"/>
    <property type="match status" value="1"/>
</dbReference>
<dbReference type="InterPro" id="IPR012340">
    <property type="entry name" value="NA-bd_OB-fold"/>
</dbReference>
<evidence type="ECO:0000256" key="6">
    <source>
        <dbReference type="ARBA" id="ARBA00033409"/>
    </source>
</evidence>
<evidence type="ECO:0000259" key="8">
    <source>
        <dbReference type="Pfam" id="PF11967"/>
    </source>
</evidence>
<dbReference type="EMBL" id="JAUEDK010000046">
    <property type="protein sequence ID" value="MDN0076905.1"/>
    <property type="molecule type" value="Genomic_DNA"/>
</dbReference>
<dbReference type="Pfam" id="PF11967">
    <property type="entry name" value="RecO_N"/>
    <property type="match status" value="1"/>
</dbReference>
<gene>
    <name evidence="7 9" type="primary">recO</name>
    <name evidence="9" type="ORF">QU481_18835</name>
</gene>
<reference evidence="9" key="1">
    <citation type="submission" date="2023-06" db="EMBL/GenBank/DDBJ databases">
        <authorList>
            <person name="Zhang S."/>
        </authorList>
    </citation>
    <scope>NUCLEOTIDE SEQUENCE</scope>
    <source>
        <strain evidence="9">SG2303</strain>
    </source>
</reference>
<dbReference type="InterPro" id="IPR022572">
    <property type="entry name" value="DNA_rep/recomb_RecO_N"/>
</dbReference>
<evidence type="ECO:0000256" key="5">
    <source>
        <dbReference type="ARBA" id="ARBA00023204"/>
    </source>
</evidence>
<dbReference type="RefSeq" id="WP_289831540.1">
    <property type="nucleotide sequence ID" value="NZ_JAUEDK010000046.1"/>
</dbReference>
<dbReference type="SUPFAM" id="SSF50249">
    <property type="entry name" value="Nucleic acid-binding proteins"/>
    <property type="match status" value="1"/>
</dbReference>
<sequence>MSQPGKIDRQPGYVLMSQPWRETSLLIEVLTRDYGRLTLVARSARRPQSTLRGVLMPFAPLELAWFGKTELRTLHSADWLGGVPQLSGMTLLSGFYLNELVVKLTARDDPYPELYFAYDRAVHALGAGDELPTVLRRFELALLASLGYTPTFDRDALGQRIDPEQGYACQADGLPEPLNGRTVVAESEIVPGAVLLALAADDFSEPVTRRAARRLTRLWLDKQLFDCRLATRELLQTITGLSD</sequence>
<dbReference type="NCBIfam" id="TIGR00613">
    <property type="entry name" value="reco"/>
    <property type="match status" value="1"/>
</dbReference>
<dbReference type="PANTHER" id="PTHR33991">
    <property type="entry name" value="DNA REPAIR PROTEIN RECO"/>
    <property type="match status" value="1"/>
</dbReference>
<dbReference type="Pfam" id="PF02565">
    <property type="entry name" value="RecO_C"/>
    <property type="match status" value="1"/>
</dbReference>
<evidence type="ECO:0000256" key="2">
    <source>
        <dbReference type="ARBA" id="ARBA00021310"/>
    </source>
</evidence>
<dbReference type="SUPFAM" id="SSF57863">
    <property type="entry name" value="ArfGap/RecO-like zinc finger"/>
    <property type="match status" value="1"/>
</dbReference>
<keyword evidence="3 7" id="KW-0227">DNA damage</keyword>